<accession>A0ABN8PUD8</accession>
<organism evidence="5 6">
    <name type="scientific">Porites lobata</name>
    <dbReference type="NCBI Taxonomy" id="104759"/>
    <lineage>
        <taxon>Eukaryota</taxon>
        <taxon>Metazoa</taxon>
        <taxon>Cnidaria</taxon>
        <taxon>Anthozoa</taxon>
        <taxon>Hexacorallia</taxon>
        <taxon>Scleractinia</taxon>
        <taxon>Fungiina</taxon>
        <taxon>Poritidae</taxon>
        <taxon>Porites</taxon>
    </lineage>
</organism>
<feature type="repeat" description="ANK" evidence="3">
    <location>
        <begin position="999"/>
        <end position="1031"/>
    </location>
</feature>
<dbReference type="SMART" id="SM00248">
    <property type="entry name" value="ANK"/>
    <property type="match status" value="11"/>
</dbReference>
<dbReference type="PROSITE" id="PS50088">
    <property type="entry name" value="ANK_REPEAT"/>
    <property type="match status" value="8"/>
</dbReference>
<feature type="repeat" description="ANK" evidence="3">
    <location>
        <begin position="1177"/>
        <end position="1209"/>
    </location>
</feature>
<protein>
    <submittedName>
        <fullName evidence="5">Uncharacterized protein</fullName>
    </submittedName>
</protein>
<dbReference type="InterPro" id="IPR002110">
    <property type="entry name" value="Ankyrin_rpt"/>
</dbReference>
<feature type="repeat" description="ANK" evidence="3">
    <location>
        <begin position="686"/>
        <end position="718"/>
    </location>
</feature>
<dbReference type="Gene3D" id="1.25.40.20">
    <property type="entry name" value="Ankyrin repeat-containing domain"/>
    <property type="match status" value="4"/>
</dbReference>
<dbReference type="PRINTS" id="PR01415">
    <property type="entry name" value="ANKYRIN"/>
</dbReference>
<evidence type="ECO:0000256" key="4">
    <source>
        <dbReference type="SAM" id="MobiDB-lite"/>
    </source>
</evidence>
<sequence length="1274" mass="142777">MAASSDQELEFEKQKSSSDTAENFPQITTSSTLRVEPGQSDDFSARSILKVTLLGSEWNSSEGGLSTLNRELAIYLSKHPKVEVTLLLPEGVCKDEEKREAGSYGITIVEAKEQTGFDPLDWLSFPPKDLSIDVIIGHGKKLGRQVQGIRNCAEFKNCKWVQVVHTAPEDLGKFKDYTNPTSKGERKHQVEVDLCKRADLVMPVGPRLTEFYSSYLQRYKNEMEVLSFTPGLFEREFGDLEQDVNNNADFKVLIFGRGDKEDFELKGYNIAAKAFTDPRLEKKLYQLIFVGAPEGKEEEVRERLLQCGIAKEQLIVRTFTQDRDSIKDLLCEVDLAIMPSKSEGFGLAALEALSAGLPILVGSRSGFAKALENILHGHSCIVYSDDPAEWAKSIEAVRTRHRMRLEEIKALRTSYGVMYSWKKQCEALVERMWKMVYGSSVEENNNQRTESLSDEQLVFQTTLGSNPERTVDSASGHQTKIFRNTDSQSQNSRKRKLSGFSSDPDIVIRHFYQDLSNEQEEIVHEILSRQIQVYIKHRKVATPDGVSALIEHIRKTYNLALESVGVGSLEIKFRCPTVESLEQLWSDYQSGHLNDIAEKYLVTDDIRKRLNLENVRLKTNIEDENYRNCRKILMEKSLLTSSSGFSPSTESDQEREDSLRIDTSSDVPKGKKQVLTHMERAEKAKASRGSLHKAAISGQCETVKMLLEGGEDVDQRDQFSLTPLHLACWYGQESVVKLLLEHGANVNSEDRFQRTPLQKAERHNHNSIVQLLMNSNARPSYQQPSRLKSLAEKAFLSVDSRSGFNMLTAAVVEGNYDVVFKALALLSHSEIMMTAVADTLANSETKRPGHHKIESLYRRTVEKVNTLSELHQCSRGNDSEKAVELVLNDGLGINTPGLCNRTPLLWASFSSSGKFIQTLIDLGANVNAQRTDDKVTPLILSAGWNNFMAVYLLLDHGADANIVKADGCTPLHLAVIEGNQNLAKLFLEKNALVNSQNADGDSPLHTAVSNGFFDITKLLIKKGSNVNLQNKEGRTPLFLGAKNKHEQLIKLSIENEADVTMGYKENSTKRFYLVRGKDNGRAAWQYVLVKKHLLGLFLKRVKGGVIKVADFGDILRSGFGKDPPEGTTDKILKEYDFQFKEVPDTTLLHIASEQINEPEIIDLLVKSGANVNAQDAEGFTPLHMAAIHGNLKIVKKLVDLEADVNIVTTDGKNAAELAHLNEELEIEEYLELKMASSQRTKEKEEDSELADLLIEAYGLPATYYLTESFRELNL</sequence>
<proteinExistence type="predicted"/>
<feature type="region of interest" description="Disordered" evidence="4">
    <location>
        <begin position="641"/>
        <end position="672"/>
    </location>
</feature>
<keyword evidence="6" id="KW-1185">Reference proteome</keyword>
<dbReference type="InterPro" id="IPR036770">
    <property type="entry name" value="Ankyrin_rpt-contain_sf"/>
</dbReference>
<dbReference type="CDD" id="cd03801">
    <property type="entry name" value="GT4_PimA-like"/>
    <property type="match status" value="1"/>
</dbReference>
<feature type="compositionally biased region" description="Polar residues" evidence="4">
    <location>
        <begin position="464"/>
        <end position="491"/>
    </location>
</feature>
<dbReference type="EMBL" id="CALNXK010000084">
    <property type="protein sequence ID" value="CAH3148663.1"/>
    <property type="molecule type" value="Genomic_DNA"/>
</dbReference>
<feature type="repeat" description="ANK" evidence="3">
    <location>
        <begin position="966"/>
        <end position="998"/>
    </location>
</feature>
<evidence type="ECO:0000256" key="2">
    <source>
        <dbReference type="ARBA" id="ARBA00023043"/>
    </source>
</evidence>
<feature type="region of interest" description="Disordered" evidence="4">
    <location>
        <begin position="464"/>
        <end position="498"/>
    </location>
</feature>
<gene>
    <name evidence="5" type="ORF">PLOB_00046775</name>
</gene>
<feature type="repeat" description="ANK" evidence="3">
    <location>
        <begin position="1143"/>
        <end position="1176"/>
    </location>
</feature>
<comment type="caution">
    <text evidence="5">The sequence shown here is derived from an EMBL/GenBank/DDBJ whole genome shotgun (WGS) entry which is preliminary data.</text>
</comment>
<dbReference type="SUPFAM" id="SSF48403">
    <property type="entry name" value="Ankyrin repeat"/>
    <property type="match status" value="3"/>
</dbReference>
<reference evidence="5 6" key="1">
    <citation type="submission" date="2022-05" db="EMBL/GenBank/DDBJ databases">
        <authorList>
            <consortium name="Genoscope - CEA"/>
            <person name="William W."/>
        </authorList>
    </citation>
    <scope>NUCLEOTIDE SEQUENCE [LARGE SCALE GENOMIC DNA]</scope>
</reference>
<dbReference type="Pfam" id="PF12796">
    <property type="entry name" value="Ank_2"/>
    <property type="match status" value="3"/>
</dbReference>
<dbReference type="PANTHER" id="PTHR24198:SF165">
    <property type="entry name" value="ANKYRIN REPEAT-CONTAINING PROTEIN-RELATED"/>
    <property type="match status" value="1"/>
</dbReference>
<name>A0ABN8PUD8_9CNID</name>
<feature type="repeat" description="ANK" evidence="3">
    <location>
        <begin position="899"/>
        <end position="931"/>
    </location>
</feature>
<feature type="compositionally biased region" description="Low complexity" evidence="4">
    <location>
        <begin position="641"/>
        <end position="650"/>
    </location>
</feature>
<feature type="region of interest" description="Disordered" evidence="4">
    <location>
        <begin position="1"/>
        <end position="38"/>
    </location>
</feature>
<evidence type="ECO:0000256" key="3">
    <source>
        <dbReference type="PROSITE-ProRule" id="PRU00023"/>
    </source>
</evidence>
<evidence type="ECO:0000313" key="5">
    <source>
        <dbReference type="EMBL" id="CAH3148663.1"/>
    </source>
</evidence>
<keyword evidence="2 3" id="KW-0040">ANK repeat</keyword>
<dbReference type="PROSITE" id="PS50297">
    <property type="entry name" value="ANK_REP_REGION"/>
    <property type="match status" value="6"/>
</dbReference>
<dbReference type="Gene3D" id="3.40.50.2000">
    <property type="entry name" value="Glycogen Phosphorylase B"/>
    <property type="match status" value="1"/>
</dbReference>
<dbReference type="SUPFAM" id="SSF53756">
    <property type="entry name" value="UDP-Glycosyltransferase/glycogen phosphorylase"/>
    <property type="match status" value="1"/>
</dbReference>
<feature type="compositionally biased region" description="Polar residues" evidence="4">
    <location>
        <begin position="17"/>
        <end position="33"/>
    </location>
</feature>
<evidence type="ECO:0000256" key="1">
    <source>
        <dbReference type="ARBA" id="ARBA00022737"/>
    </source>
</evidence>
<feature type="repeat" description="ANK" evidence="3">
    <location>
        <begin position="933"/>
        <end position="965"/>
    </location>
</feature>
<dbReference type="PANTHER" id="PTHR24198">
    <property type="entry name" value="ANKYRIN REPEAT AND PROTEIN KINASE DOMAIN-CONTAINING PROTEIN"/>
    <property type="match status" value="1"/>
</dbReference>
<keyword evidence="1" id="KW-0677">Repeat</keyword>
<feature type="repeat" description="ANK" evidence="3">
    <location>
        <begin position="719"/>
        <end position="751"/>
    </location>
</feature>
<evidence type="ECO:0000313" key="6">
    <source>
        <dbReference type="Proteomes" id="UP001159405"/>
    </source>
</evidence>
<dbReference type="Pfam" id="PF20706">
    <property type="entry name" value="GT4-conflict"/>
    <property type="match status" value="1"/>
</dbReference>
<dbReference type="Proteomes" id="UP001159405">
    <property type="component" value="Unassembled WGS sequence"/>
</dbReference>